<reference evidence="1" key="1">
    <citation type="submission" date="2023-08" db="EMBL/GenBank/DDBJ databases">
        <authorList>
            <person name="Audoor S."/>
            <person name="Bilcke G."/>
        </authorList>
    </citation>
    <scope>NUCLEOTIDE SEQUENCE</scope>
</reference>
<name>A0AAD2JP40_9STRA</name>
<dbReference type="EMBL" id="CAKOGP040002394">
    <property type="protein sequence ID" value="CAJ1968635.1"/>
    <property type="molecule type" value="Genomic_DNA"/>
</dbReference>
<sequence>MKDRVIMRISGPEVNIFFGLDPRLKEFVTVVKGKKVLYVDNDKISHVKLEVVQDIIGKIKAKFGKMTNKYGGEHEFLGMKISYKDDKVEISMKKHILKAIDMFMEDINREATLPAKAYLFDVREVAKDLKGPIDLKRIIG</sequence>
<evidence type="ECO:0000313" key="1">
    <source>
        <dbReference type="EMBL" id="CAJ1968635.1"/>
    </source>
</evidence>
<evidence type="ECO:0000313" key="2">
    <source>
        <dbReference type="Proteomes" id="UP001295423"/>
    </source>
</evidence>
<protein>
    <submittedName>
        <fullName evidence="1">Uncharacterized protein</fullName>
    </submittedName>
</protein>
<dbReference type="AlphaFoldDB" id="A0AAD2JP40"/>
<gene>
    <name evidence="1" type="ORF">CYCCA115_LOCUS23331</name>
</gene>
<organism evidence="1 2">
    <name type="scientific">Cylindrotheca closterium</name>
    <dbReference type="NCBI Taxonomy" id="2856"/>
    <lineage>
        <taxon>Eukaryota</taxon>
        <taxon>Sar</taxon>
        <taxon>Stramenopiles</taxon>
        <taxon>Ochrophyta</taxon>
        <taxon>Bacillariophyta</taxon>
        <taxon>Bacillariophyceae</taxon>
        <taxon>Bacillariophycidae</taxon>
        <taxon>Bacillariales</taxon>
        <taxon>Bacillariaceae</taxon>
        <taxon>Cylindrotheca</taxon>
    </lineage>
</organism>
<comment type="caution">
    <text evidence="1">The sequence shown here is derived from an EMBL/GenBank/DDBJ whole genome shotgun (WGS) entry which is preliminary data.</text>
</comment>
<accession>A0AAD2JP40</accession>
<keyword evidence="2" id="KW-1185">Reference proteome</keyword>
<dbReference type="Proteomes" id="UP001295423">
    <property type="component" value="Unassembled WGS sequence"/>
</dbReference>
<proteinExistence type="predicted"/>